<evidence type="ECO:0000313" key="2">
    <source>
        <dbReference type="Proteomes" id="UP001374803"/>
    </source>
</evidence>
<dbReference type="Pfam" id="PF05947">
    <property type="entry name" value="T6SS_TssF"/>
    <property type="match status" value="1"/>
</dbReference>
<sequence length="647" mass="69406">MHSYPDGVDAWCARHAERLASYEPRLRHVDISVVPRGRLLSIRLEAMLVSGMQSASFSYETDIDPHHHRSGRPKRTREFPTTDFRNLLLAAEHLGTTLPDFAGALGGTAPDPTTEHVADAALFLGAITTEQIRNREQTDGYRGLAECVDRSLLRPLPAATIVQLEIDEGAETLAANSEAAATSTRWRLVGETDVGAYRFERACIIAREDQGSALQFSLRATGSAPLSKVIGGRPVRVYFDGEAGNALLWLSFVLEHGRRASLVPVSAGGDVAEGHPLGSIAQWGLRPEQLLAADPDAPNAGIDLLLDYFRLKEKFFFCEIGFDADAWLATPDAREARIVIDFDAPAPPGPPPKLSANCAVMVNLFDAQAEPAIFPPAASFPIRVAGEDTATVYEVTAVTATLVEESPTGAPTAPRPIAVPPIRRSRATAVDPAFPYGYSSVPGPNLEGSDLEVSVALVAPRGDSDPHKPGRHVISVDLWACNGATASALQPGEAMSPSVGISPGIRIRNLLPPTPYVPAPSGSVFRRHALVASQLPTGDAHGTLKQRLASLARRSSSDGARIRANLAQVRAIEQLVVEPSVDTTRGALGYDVVMRFNDAAFAGLEEVWLFLRAVHAGLEQHAGFGRFYRCIALCRSGARLTWPPKVP</sequence>
<dbReference type="PANTHER" id="PTHR35370:SF1">
    <property type="entry name" value="TYPE VI SECRETION SYSTEM COMPONENT TSSF1"/>
    <property type="match status" value="1"/>
</dbReference>
<name>A0ABZ2KU30_9BACT</name>
<evidence type="ECO:0000313" key="1">
    <source>
        <dbReference type="EMBL" id="WXB02133.1"/>
    </source>
</evidence>
<proteinExistence type="predicted"/>
<dbReference type="RefSeq" id="WP_394831760.1">
    <property type="nucleotide sequence ID" value="NZ_CP089929.1"/>
</dbReference>
<dbReference type="PANTHER" id="PTHR35370">
    <property type="entry name" value="CYTOPLASMIC PROTEIN-RELATED-RELATED"/>
    <property type="match status" value="1"/>
</dbReference>
<accession>A0ABZ2KU30</accession>
<dbReference type="InterPro" id="IPR010272">
    <property type="entry name" value="T6SS_TssF"/>
</dbReference>
<reference evidence="1" key="1">
    <citation type="submission" date="2021-12" db="EMBL/GenBank/DDBJ databases">
        <title>Discovery of the Pendulisporaceae a myxobacterial family with distinct sporulation behavior and unique specialized metabolism.</title>
        <authorList>
            <person name="Garcia R."/>
            <person name="Popoff A."/>
            <person name="Bader C.D."/>
            <person name="Loehr J."/>
            <person name="Walesch S."/>
            <person name="Walt C."/>
            <person name="Boldt J."/>
            <person name="Bunk B."/>
            <person name="Haeckl F.J.F.P.J."/>
            <person name="Gunesch A.P."/>
            <person name="Birkelbach J."/>
            <person name="Nuebel U."/>
            <person name="Pietschmann T."/>
            <person name="Bach T."/>
            <person name="Mueller R."/>
        </authorList>
    </citation>
    <scope>NUCLEOTIDE SEQUENCE</scope>
    <source>
        <strain evidence="1">MSr11367</strain>
    </source>
</reference>
<protein>
    <submittedName>
        <fullName evidence="1">Type VI secretion system baseplate subunit TssF</fullName>
    </submittedName>
</protein>
<organism evidence="1 2">
    <name type="scientific">Pendulispora rubella</name>
    <dbReference type="NCBI Taxonomy" id="2741070"/>
    <lineage>
        <taxon>Bacteria</taxon>
        <taxon>Pseudomonadati</taxon>
        <taxon>Myxococcota</taxon>
        <taxon>Myxococcia</taxon>
        <taxon>Myxococcales</taxon>
        <taxon>Sorangiineae</taxon>
        <taxon>Pendulisporaceae</taxon>
        <taxon>Pendulispora</taxon>
    </lineage>
</organism>
<keyword evidence="2" id="KW-1185">Reference proteome</keyword>
<dbReference type="Proteomes" id="UP001374803">
    <property type="component" value="Chromosome"/>
</dbReference>
<dbReference type="EMBL" id="CP089983">
    <property type="protein sequence ID" value="WXB02133.1"/>
    <property type="molecule type" value="Genomic_DNA"/>
</dbReference>
<gene>
    <name evidence="1" type="ORF">LVJ94_35115</name>
</gene>